<evidence type="ECO:0000313" key="7">
    <source>
        <dbReference type="Proteomes" id="UP001497623"/>
    </source>
</evidence>
<dbReference type="Pfam" id="PF00271">
    <property type="entry name" value="Helicase_C"/>
    <property type="match status" value="1"/>
</dbReference>
<dbReference type="FunFam" id="3.40.50.300:FF:001528">
    <property type="entry name" value="ATP-dependent RNA helicase YTHDC2"/>
    <property type="match status" value="1"/>
</dbReference>
<feature type="non-terminal residue" evidence="6">
    <location>
        <position position="862"/>
    </location>
</feature>
<dbReference type="GO" id="GO:0005634">
    <property type="term" value="C:nucleus"/>
    <property type="evidence" value="ECO:0007669"/>
    <property type="project" value="TreeGrafter"/>
</dbReference>
<evidence type="ECO:0000256" key="3">
    <source>
        <dbReference type="ARBA" id="ARBA00022806"/>
    </source>
</evidence>
<keyword evidence="4" id="KW-0067">ATP-binding</keyword>
<evidence type="ECO:0000256" key="1">
    <source>
        <dbReference type="ARBA" id="ARBA00022741"/>
    </source>
</evidence>
<feature type="domain" description="Helicase C-terminal" evidence="5">
    <location>
        <begin position="322"/>
        <end position="494"/>
    </location>
</feature>
<dbReference type="SMART" id="SM00490">
    <property type="entry name" value="HELICc"/>
    <property type="match status" value="1"/>
</dbReference>
<dbReference type="Pfam" id="PF04408">
    <property type="entry name" value="WHD_HA2"/>
    <property type="match status" value="1"/>
</dbReference>
<dbReference type="GO" id="GO:0051880">
    <property type="term" value="F:G-quadruplex DNA binding"/>
    <property type="evidence" value="ECO:0007669"/>
    <property type="project" value="TreeGrafter"/>
</dbReference>
<evidence type="ECO:0000313" key="6">
    <source>
        <dbReference type="EMBL" id="CAL4148794.1"/>
    </source>
</evidence>
<dbReference type="Pfam" id="PF07717">
    <property type="entry name" value="OB_NTP_bind"/>
    <property type="match status" value="1"/>
</dbReference>
<evidence type="ECO:0000256" key="4">
    <source>
        <dbReference type="ARBA" id="ARBA00022840"/>
    </source>
</evidence>
<proteinExistence type="predicted"/>
<accession>A0AAV2RWW4</accession>
<dbReference type="CDD" id="cd18791">
    <property type="entry name" value="SF2_C_RHA"/>
    <property type="match status" value="1"/>
</dbReference>
<name>A0AAV2RWW4_MEGNR</name>
<keyword evidence="7" id="KW-1185">Reference proteome</keyword>
<dbReference type="Gene3D" id="3.40.50.300">
    <property type="entry name" value="P-loop containing nucleotide triphosphate hydrolases"/>
    <property type="match status" value="1"/>
</dbReference>
<dbReference type="Pfam" id="PF26026">
    <property type="entry name" value="RNA_hel_CTD"/>
    <property type="match status" value="1"/>
</dbReference>
<comment type="caution">
    <text evidence="6">The sequence shown here is derived from an EMBL/GenBank/DDBJ whole genome shotgun (WGS) entry which is preliminary data.</text>
</comment>
<dbReference type="EMBL" id="CAXKWB010036655">
    <property type="protein sequence ID" value="CAL4148794.1"/>
    <property type="molecule type" value="Genomic_DNA"/>
</dbReference>
<dbReference type="Gene3D" id="1.20.120.1080">
    <property type="match status" value="1"/>
</dbReference>
<dbReference type="GO" id="GO:0016787">
    <property type="term" value="F:hydrolase activity"/>
    <property type="evidence" value="ECO:0007669"/>
    <property type="project" value="UniProtKB-KW"/>
</dbReference>
<dbReference type="Pfam" id="PF21010">
    <property type="entry name" value="HA2_C"/>
    <property type="match status" value="1"/>
</dbReference>
<dbReference type="FunFam" id="1.20.120.1080:FF:000002">
    <property type="entry name" value="Putative ATP-dependent RNA helicase DHX36"/>
    <property type="match status" value="1"/>
</dbReference>
<dbReference type="InterPro" id="IPR059023">
    <property type="entry name" value="RNA_hel_CTD"/>
</dbReference>
<keyword evidence="1" id="KW-0547">Nucleotide-binding</keyword>
<keyword evidence="2" id="KW-0378">Hydrolase</keyword>
<dbReference type="GO" id="GO:0003678">
    <property type="term" value="F:DNA helicase activity"/>
    <property type="evidence" value="ECO:0007669"/>
    <property type="project" value="TreeGrafter"/>
</dbReference>
<organism evidence="6 7">
    <name type="scientific">Meganyctiphanes norvegica</name>
    <name type="common">Northern krill</name>
    <name type="synonym">Thysanopoda norvegica</name>
    <dbReference type="NCBI Taxonomy" id="48144"/>
    <lineage>
        <taxon>Eukaryota</taxon>
        <taxon>Metazoa</taxon>
        <taxon>Ecdysozoa</taxon>
        <taxon>Arthropoda</taxon>
        <taxon>Crustacea</taxon>
        <taxon>Multicrustacea</taxon>
        <taxon>Malacostraca</taxon>
        <taxon>Eumalacostraca</taxon>
        <taxon>Eucarida</taxon>
        <taxon>Euphausiacea</taxon>
        <taxon>Euphausiidae</taxon>
        <taxon>Meganyctiphanes</taxon>
    </lineage>
</organism>
<keyword evidence="3" id="KW-0347">Helicase</keyword>
<dbReference type="InterPro" id="IPR027417">
    <property type="entry name" value="P-loop_NTPase"/>
</dbReference>
<evidence type="ECO:0000259" key="5">
    <source>
        <dbReference type="PROSITE" id="PS51194"/>
    </source>
</evidence>
<reference evidence="6 7" key="1">
    <citation type="submission" date="2024-05" db="EMBL/GenBank/DDBJ databases">
        <authorList>
            <person name="Wallberg A."/>
        </authorList>
    </citation>
    <scope>NUCLEOTIDE SEQUENCE [LARGE SCALE GENOMIC DNA]</scope>
</reference>
<dbReference type="InterPro" id="IPR007502">
    <property type="entry name" value="Helicase-assoc_dom"/>
</dbReference>
<sequence>MNERVSHRTIKATRMMRLFNTILGELRDTMGVRIDTFKRKLNKWLLPIIDNYKPLLFLQWVWEIPCFGLDVLTAQRGSSICSNLGPCNCFSLARIVSLQNYTPTNEISLMPQRLTYTIPMTHITYIVVGNHILERHGEQLSHWDIKVKLKSRHNPEFGNMIPFSIIVVVFWYRSTKRPCDNPITDRLYLNIHERCVFTDFWLGGECQREPSNFQPVNAPKTMCTNIFGRVSDSNFFYLHEYIFQSYVKQFYGFEDSIEDQRFRFSEKTSGPAWKRRQAGNSSEDFEEMIGPHARNLLHSGDYSSATIDELCKQSSEEINKDFIVEILRHISKQPEGAVLVFLPGWAQISDIHKLIQNDRALSGRNHLVIPLHSMMPTANQREVFDRPPKGVRKIVLATNIAETSITIDDVVYVVDCGKIKMKKYDKETNLQTLLPEWVTLANAHQRRGRAGRVQAGICYHLFSRAREMILEEYPLPEMLRTRLEEIILHIKILKLGLAKPFLSKVLQPPDEEVVDSSIKMLHCIGALDDAENLTPLGFHLAQLPVDPLMGRMLLMSAIFSCVSPILTIAATLSFKHPFMTPLGKEKLVDEKKRRMSRGSKSDHLMFAYAYQGWEEACQHREGNDYSWRNFLSNSILSQLKNMRKQFLGYLHEKKFVNTTNPEAKEINRNSSNIALVRAIITSGLYPNVARVITPRRKNPNKFQRFRPLKILTAMEKRGVALHPQSVNEQERDFESCWIMYREKIKSAKIYIHDATMVPNYPLLFFGQKLSYSEKDGVIIVDDFVRVKCDKNVATLVQSLRNELDKLLEYKISHSGMTQWDKGSKEGALLHTIVDLISSETVSNEAKYDTYYEDQNGDYEDDY</sequence>
<dbReference type="InterPro" id="IPR011709">
    <property type="entry name" value="DEAD-box_helicase_OB_fold"/>
</dbReference>
<dbReference type="GO" id="GO:0002151">
    <property type="term" value="F:G-quadruplex RNA binding"/>
    <property type="evidence" value="ECO:0007669"/>
    <property type="project" value="TreeGrafter"/>
</dbReference>
<dbReference type="SMART" id="SM00847">
    <property type="entry name" value="HA2"/>
    <property type="match status" value="1"/>
</dbReference>
<dbReference type="SUPFAM" id="SSF52540">
    <property type="entry name" value="P-loop containing nucleoside triphosphate hydrolases"/>
    <property type="match status" value="1"/>
</dbReference>
<dbReference type="InterPro" id="IPR048333">
    <property type="entry name" value="HA2_WH"/>
</dbReference>
<dbReference type="PROSITE" id="PS51194">
    <property type="entry name" value="HELICASE_CTER"/>
    <property type="match status" value="1"/>
</dbReference>
<dbReference type="AlphaFoldDB" id="A0AAV2RWW4"/>
<dbReference type="InterPro" id="IPR001650">
    <property type="entry name" value="Helicase_C-like"/>
</dbReference>
<dbReference type="PANTHER" id="PTHR18934:SF237">
    <property type="entry name" value="ATP-DEPENDENT DNA_RNA HELICASE DHX36"/>
    <property type="match status" value="1"/>
</dbReference>
<dbReference type="GO" id="GO:0005524">
    <property type="term" value="F:ATP binding"/>
    <property type="evidence" value="ECO:0007669"/>
    <property type="project" value="UniProtKB-KW"/>
</dbReference>
<protein>
    <recommendedName>
        <fullName evidence="5">Helicase C-terminal domain-containing protein</fullName>
    </recommendedName>
</protein>
<gene>
    <name evidence="6" type="ORF">MNOR_LOCUS30287</name>
</gene>
<dbReference type="GO" id="GO:0005737">
    <property type="term" value="C:cytoplasm"/>
    <property type="evidence" value="ECO:0007669"/>
    <property type="project" value="TreeGrafter"/>
</dbReference>
<dbReference type="PANTHER" id="PTHR18934">
    <property type="entry name" value="ATP-DEPENDENT RNA HELICASE"/>
    <property type="match status" value="1"/>
</dbReference>
<evidence type="ECO:0000256" key="2">
    <source>
        <dbReference type="ARBA" id="ARBA00022801"/>
    </source>
</evidence>
<dbReference type="GO" id="GO:0003724">
    <property type="term" value="F:RNA helicase activity"/>
    <property type="evidence" value="ECO:0007669"/>
    <property type="project" value="TreeGrafter"/>
</dbReference>
<dbReference type="Proteomes" id="UP001497623">
    <property type="component" value="Unassembled WGS sequence"/>
</dbReference>